<reference evidence="2" key="1">
    <citation type="journal article" date="2014" name="PLoS Genet.">
        <title>The Genome of Spironucleus salmonicida Highlights a Fish Pathogen Adapted to Fluctuating Environments.</title>
        <authorList>
            <person name="Xu F."/>
            <person name="Jerlstrom-Hultqvist J."/>
            <person name="Einarsson E."/>
            <person name="Astvaldsson A."/>
            <person name="Svard S.G."/>
            <person name="Andersson J.O."/>
        </authorList>
    </citation>
    <scope>NUCLEOTIDE SEQUENCE</scope>
</reference>
<proteinExistence type="predicted"/>
<keyword evidence="1 2" id="KW-0812">Transmembrane</keyword>
<keyword evidence="1" id="KW-1133">Transmembrane helix</keyword>
<evidence type="ECO:0000256" key="1">
    <source>
        <dbReference type="SAM" id="Phobius"/>
    </source>
</evidence>
<dbReference type="AlphaFoldDB" id="V6LMT3"/>
<feature type="transmembrane region" description="Helical" evidence="1">
    <location>
        <begin position="64"/>
        <end position="85"/>
    </location>
</feature>
<gene>
    <name evidence="2" type="ORF">SS50377_14528</name>
</gene>
<organism evidence="2">
    <name type="scientific">Spironucleus salmonicida</name>
    <dbReference type="NCBI Taxonomy" id="348837"/>
    <lineage>
        <taxon>Eukaryota</taxon>
        <taxon>Metamonada</taxon>
        <taxon>Diplomonadida</taxon>
        <taxon>Hexamitidae</taxon>
        <taxon>Hexamitinae</taxon>
        <taxon>Spironucleus</taxon>
    </lineage>
</organism>
<feature type="transmembrane region" description="Helical" evidence="1">
    <location>
        <begin position="35"/>
        <end position="52"/>
    </location>
</feature>
<protein>
    <submittedName>
        <fullName evidence="2">Transmembrane domain-containing protein</fullName>
    </submittedName>
</protein>
<feature type="transmembrane region" description="Helical" evidence="1">
    <location>
        <begin position="97"/>
        <end position="117"/>
    </location>
</feature>
<dbReference type="EMBL" id="KI546093">
    <property type="protein sequence ID" value="EST45528.1"/>
    <property type="molecule type" value="Genomic_DNA"/>
</dbReference>
<name>V6LMT3_9EUKA</name>
<sequence length="131" mass="14776">MSKNTNSDNPATIACSRYSCIQRSTVSIVSLFSELRTNLFILSVWLYLYLFRQAIQLVRQIQDSYGTSLICGLSEIAYFWMGVVGFLCGRSGCSKNIIMLVQIIAVAALQVCQLLPIDERMHILEMVVDQQ</sequence>
<accession>V6LMT3</accession>
<evidence type="ECO:0000313" key="2">
    <source>
        <dbReference type="EMBL" id="EST45528.1"/>
    </source>
</evidence>
<keyword evidence="1" id="KW-0472">Membrane</keyword>